<dbReference type="Pfam" id="PF00015">
    <property type="entry name" value="MCPsignal"/>
    <property type="match status" value="1"/>
</dbReference>
<dbReference type="Pfam" id="PF00672">
    <property type="entry name" value="HAMP"/>
    <property type="match status" value="1"/>
</dbReference>
<evidence type="ECO:0000259" key="14">
    <source>
        <dbReference type="PROSITE" id="PS50885"/>
    </source>
</evidence>
<evidence type="ECO:0000256" key="3">
    <source>
        <dbReference type="ARBA" id="ARBA00022481"/>
    </source>
</evidence>
<dbReference type="OrthoDB" id="9781845at2"/>
<evidence type="ECO:0000256" key="1">
    <source>
        <dbReference type="ARBA" id="ARBA00004429"/>
    </source>
</evidence>
<comment type="similarity">
    <text evidence="10">Belongs to the methyl-accepting chemotaxis (MCP) protein family.</text>
</comment>
<sequence>MKKTTRIRTGMYSVLSLFVACLLLACLYGWISARTSAQQIRDLDSLTMEQLDRVNNAATWISRASANSHTAMLDRVNGDAAKAEKGVKLALERLDIARKLITDMQANVSDPKLVGQIEAMLKAFDAYKAIVEGQIAACRAGDLPGYIRISDGAKGASTAFADTRQAFTDEITSRIDATLAASDSRVSQAQVGSLLLVGLTLLLAVLSGWFIARRVLAPLNEAGEHFAAMSEGDLTRRIEVRSHDEIGQLFAGLATLQSRQRDTLAQLNRTAERLDGAAQELGQVTAQSNRTLNQQQQELEQAVTAVTEMTAAVEEVARNAASTSDTARESDRLAAGSRGQVAQVLSELQSMQSTVKESETVIASLAQQANQIGKVLDVIRAVSEQTNLLALNAAIEAARAGDAGRGFAVVADEVRSLAQRTRQSTLEIEQMIGNIQTGTGQAVTAIQRSNTLAGTTLETTERTGQSLEHIFVAIGDINERNLVIASAAEEQAQVAREVDRNLINIRELAGVSKRGADQIETSSRQLAALTHEIHGLAARFRV</sequence>
<evidence type="ECO:0000256" key="11">
    <source>
        <dbReference type="PROSITE-ProRule" id="PRU00284"/>
    </source>
</evidence>
<dbReference type="InterPro" id="IPR004090">
    <property type="entry name" value="Chemotax_Me-accpt_rcpt"/>
</dbReference>
<keyword evidence="5" id="KW-0997">Cell inner membrane</keyword>
<dbReference type="PROSITE" id="PS50111">
    <property type="entry name" value="CHEMOTAXIS_TRANSDUC_2"/>
    <property type="match status" value="1"/>
</dbReference>
<organism evidence="15 16">
    <name type="scientific">Pseudomonas oryzihabitans</name>
    <dbReference type="NCBI Taxonomy" id="47885"/>
    <lineage>
        <taxon>Bacteria</taxon>
        <taxon>Pseudomonadati</taxon>
        <taxon>Pseudomonadota</taxon>
        <taxon>Gammaproteobacteria</taxon>
        <taxon>Pseudomonadales</taxon>
        <taxon>Pseudomonadaceae</taxon>
        <taxon>Pseudomonas</taxon>
    </lineage>
</organism>
<dbReference type="PANTHER" id="PTHR32089:SF120">
    <property type="entry name" value="METHYL-ACCEPTING CHEMOTAXIS PROTEIN TLPQ"/>
    <property type="match status" value="1"/>
</dbReference>
<protein>
    <submittedName>
        <fullName evidence="15">Methyl-accepting chemotaxis sensory transducer with TarH sensor</fullName>
    </submittedName>
</protein>
<evidence type="ECO:0000256" key="12">
    <source>
        <dbReference type="SAM" id="Phobius"/>
    </source>
</evidence>
<keyword evidence="3" id="KW-0488">Methylation</keyword>
<evidence type="ECO:0000313" key="15">
    <source>
        <dbReference type="EMBL" id="SCZ26468.1"/>
    </source>
</evidence>
<dbReference type="InterPro" id="IPR003660">
    <property type="entry name" value="HAMP_dom"/>
</dbReference>
<dbReference type="PROSITE" id="PS51257">
    <property type="entry name" value="PROKAR_LIPOPROTEIN"/>
    <property type="match status" value="1"/>
</dbReference>
<dbReference type="FunFam" id="1.10.287.950:FF:000001">
    <property type="entry name" value="Methyl-accepting chemotaxis sensory transducer"/>
    <property type="match status" value="1"/>
</dbReference>
<evidence type="ECO:0000256" key="4">
    <source>
        <dbReference type="ARBA" id="ARBA00022500"/>
    </source>
</evidence>
<evidence type="ECO:0000256" key="2">
    <source>
        <dbReference type="ARBA" id="ARBA00022475"/>
    </source>
</evidence>
<dbReference type="PRINTS" id="PR00260">
    <property type="entry name" value="CHEMTRNSDUCR"/>
</dbReference>
<dbReference type="RefSeq" id="WP_074583473.1">
    <property type="nucleotide sequence ID" value="NZ_FMWB01000002.1"/>
</dbReference>
<keyword evidence="9 11" id="KW-0807">Transducer</keyword>
<dbReference type="SMART" id="SM00304">
    <property type="entry name" value="HAMP"/>
    <property type="match status" value="1"/>
</dbReference>
<dbReference type="GO" id="GO:0006935">
    <property type="term" value="P:chemotaxis"/>
    <property type="evidence" value="ECO:0007669"/>
    <property type="project" value="UniProtKB-KW"/>
</dbReference>
<dbReference type="SUPFAM" id="SSF47170">
    <property type="entry name" value="Aspartate receptor, ligand-binding domain"/>
    <property type="match status" value="1"/>
</dbReference>
<dbReference type="GO" id="GO:0007165">
    <property type="term" value="P:signal transduction"/>
    <property type="evidence" value="ECO:0007669"/>
    <property type="project" value="UniProtKB-KW"/>
</dbReference>
<dbReference type="InterPro" id="IPR003122">
    <property type="entry name" value="Tar_rcpt_lig-bd"/>
</dbReference>
<evidence type="ECO:0000313" key="16">
    <source>
        <dbReference type="Proteomes" id="UP000183046"/>
    </source>
</evidence>
<dbReference type="InterPro" id="IPR035440">
    <property type="entry name" value="4HB_MCP_dom_sf"/>
</dbReference>
<dbReference type="PROSITE" id="PS50885">
    <property type="entry name" value="HAMP"/>
    <property type="match status" value="1"/>
</dbReference>
<keyword evidence="4" id="KW-0145">Chemotaxis</keyword>
<dbReference type="Gene3D" id="1.10.287.950">
    <property type="entry name" value="Methyl-accepting chemotaxis protein"/>
    <property type="match status" value="1"/>
</dbReference>
<evidence type="ECO:0000256" key="8">
    <source>
        <dbReference type="ARBA" id="ARBA00023136"/>
    </source>
</evidence>
<evidence type="ECO:0000256" key="7">
    <source>
        <dbReference type="ARBA" id="ARBA00022989"/>
    </source>
</evidence>
<feature type="domain" description="Methyl-accepting transducer" evidence="13">
    <location>
        <begin position="270"/>
        <end position="506"/>
    </location>
</feature>
<evidence type="ECO:0000259" key="13">
    <source>
        <dbReference type="PROSITE" id="PS50111"/>
    </source>
</evidence>
<comment type="caution">
    <text evidence="15">The sequence shown here is derived from an EMBL/GenBank/DDBJ whole genome shotgun (WGS) entry which is preliminary data.</text>
</comment>
<evidence type="ECO:0000256" key="6">
    <source>
        <dbReference type="ARBA" id="ARBA00022692"/>
    </source>
</evidence>
<keyword evidence="2" id="KW-1003">Cell membrane</keyword>
<gene>
    <name evidence="15" type="ORF">SAMN05216279_102365</name>
</gene>
<dbReference type="EMBL" id="FMWB01000002">
    <property type="protein sequence ID" value="SCZ26468.1"/>
    <property type="molecule type" value="Genomic_DNA"/>
</dbReference>
<evidence type="ECO:0000256" key="10">
    <source>
        <dbReference type="ARBA" id="ARBA00029447"/>
    </source>
</evidence>
<dbReference type="Pfam" id="PF02203">
    <property type="entry name" value="TarH"/>
    <property type="match status" value="1"/>
</dbReference>
<evidence type="ECO:0000256" key="5">
    <source>
        <dbReference type="ARBA" id="ARBA00022519"/>
    </source>
</evidence>
<evidence type="ECO:0000256" key="9">
    <source>
        <dbReference type="ARBA" id="ARBA00023224"/>
    </source>
</evidence>
<dbReference type="CDD" id="cd06225">
    <property type="entry name" value="HAMP"/>
    <property type="match status" value="1"/>
</dbReference>
<reference evidence="16" key="1">
    <citation type="submission" date="2016-10" db="EMBL/GenBank/DDBJ databases">
        <authorList>
            <person name="de Groot N.N."/>
        </authorList>
    </citation>
    <scope>NUCLEOTIDE SEQUENCE [LARGE SCALE GENOMIC DNA]</scope>
    <source>
        <strain evidence="16">DSM 15758</strain>
    </source>
</reference>
<dbReference type="SMART" id="SM00283">
    <property type="entry name" value="MA"/>
    <property type="match status" value="1"/>
</dbReference>
<dbReference type="SUPFAM" id="SSF58104">
    <property type="entry name" value="Methyl-accepting chemotaxis protein (MCP) signaling domain"/>
    <property type="match status" value="1"/>
</dbReference>
<dbReference type="GO" id="GO:0004888">
    <property type="term" value="F:transmembrane signaling receptor activity"/>
    <property type="evidence" value="ECO:0007669"/>
    <property type="project" value="InterPro"/>
</dbReference>
<feature type="transmembrane region" description="Helical" evidence="12">
    <location>
        <begin position="191"/>
        <end position="212"/>
    </location>
</feature>
<comment type="subcellular location">
    <subcellularLocation>
        <location evidence="1">Cell inner membrane</location>
        <topology evidence="1">Multi-pass membrane protein</topology>
    </subcellularLocation>
</comment>
<dbReference type="InterPro" id="IPR004089">
    <property type="entry name" value="MCPsignal_dom"/>
</dbReference>
<proteinExistence type="inferred from homology"/>
<accession>A0A1G5MPC4</accession>
<dbReference type="STRING" id="237610.BJP27_15305"/>
<name>A0A1G5MPC4_9PSED</name>
<keyword evidence="6 12" id="KW-0812">Transmembrane</keyword>
<keyword evidence="7 12" id="KW-1133">Transmembrane helix</keyword>
<keyword evidence="8 12" id="KW-0472">Membrane</keyword>
<dbReference type="GO" id="GO:0005886">
    <property type="term" value="C:plasma membrane"/>
    <property type="evidence" value="ECO:0007669"/>
    <property type="project" value="UniProtKB-SubCell"/>
</dbReference>
<dbReference type="PANTHER" id="PTHR32089">
    <property type="entry name" value="METHYL-ACCEPTING CHEMOTAXIS PROTEIN MCPB"/>
    <property type="match status" value="1"/>
</dbReference>
<dbReference type="AlphaFoldDB" id="A0A1G5MPC4"/>
<dbReference type="eggNOG" id="COG0840">
    <property type="taxonomic scope" value="Bacteria"/>
</dbReference>
<dbReference type="Proteomes" id="UP000183046">
    <property type="component" value="Unassembled WGS sequence"/>
</dbReference>
<dbReference type="CDD" id="cd11386">
    <property type="entry name" value="MCP_signal"/>
    <property type="match status" value="1"/>
</dbReference>
<feature type="domain" description="HAMP" evidence="14">
    <location>
        <begin position="213"/>
        <end position="265"/>
    </location>
</feature>